<feature type="region of interest" description="Disordered" evidence="1">
    <location>
        <begin position="70"/>
        <end position="93"/>
    </location>
</feature>
<accession>A0A8S4R4N7</accession>
<evidence type="ECO:0000313" key="4">
    <source>
        <dbReference type="Proteomes" id="UP000838756"/>
    </source>
</evidence>
<name>A0A8S4R4N7_9NEOP</name>
<dbReference type="OrthoDB" id="6925998at2759"/>
<comment type="caution">
    <text evidence="3">The sequence shown here is derived from an EMBL/GenBank/DDBJ whole genome shotgun (WGS) entry which is preliminary data.</text>
</comment>
<proteinExistence type="predicted"/>
<dbReference type="AlphaFoldDB" id="A0A8S4R4N7"/>
<organism evidence="3 4">
    <name type="scientific">Pararge aegeria aegeria</name>
    <dbReference type="NCBI Taxonomy" id="348720"/>
    <lineage>
        <taxon>Eukaryota</taxon>
        <taxon>Metazoa</taxon>
        <taxon>Ecdysozoa</taxon>
        <taxon>Arthropoda</taxon>
        <taxon>Hexapoda</taxon>
        <taxon>Insecta</taxon>
        <taxon>Pterygota</taxon>
        <taxon>Neoptera</taxon>
        <taxon>Endopterygota</taxon>
        <taxon>Lepidoptera</taxon>
        <taxon>Glossata</taxon>
        <taxon>Ditrysia</taxon>
        <taxon>Papilionoidea</taxon>
        <taxon>Nymphalidae</taxon>
        <taxon>Satyrinae</taxon>
        <taxon>Satyrini</taxon>
        <taxon>Parargina</taxon>
        <taxon>Pararge</taxon>
    </lineage>
</organism>
<sequence length="93" mass="10807">MARVLIAFAIINIAFQIQARHTYSYYYPYNADPNAIVFEGPTNYKPSHPVYESRNDIDDEDFDIDVRFNRPDEKQDDCPSGYEKQGDTCFPSD</sequence>
<evidence type="ECO:0000313" key="3">
    <source>
        <dbReference type="EMBL" id="CAH2230830.1"/>
    </source>
</evidence>
<gene>
    <name evidence="3" type="primary">jg15285</name>
    <name evidence="3" type="ORF">PAEG_LOCUS9926</name>
</gene>
<evidence type="ECO:0000256" key="1">
    <source>
        <dbReference type="SAM" id="MobiDB-lite"/>
    </source>
</evidence>
<feature type="signal peptide" evidence="2">
    <location>
        <begin position="1"/>
        <end position="19"/>
    </location>
</feature>
<evidence type="ECO:0000256" key="2">
    <source>
        <dbReference type="SAM" id="SignalP"/>
    </source>
</evidence>
<dbReference type="Proteomes" id="UP000838756">
    <property type="component" value="Unassembled WGS sequence"/>
</dbReference>
<keyword evidence="4" id="KW-1185">Reference proteome</keyword>
<protein>
    <submittedName>
        <fullName evidence="3">Jg15285 protein</fullName>
    </submittedName>
</protein>
<reference evidence="3" key="1">
    <citation type="submission" date="2022-03" db="EMBL/GenBank/DDBJ databases">
        <authorList>
            <person name="Lindestad O."/>
        </authorList>
    </citation>
    <scope>NUCLEOTIDE SEQUENCE</scope>
</reference>
<keyword evidence="2" id="KW-0732">Signal</keyword>
<feature type="chain" id="PRO_5035730052" evidence="2">
    <location>
        <begin position="20"/>
        <end position="93"/>
    </location>
</feature>
<dbReference type="EMBL" id="CAKXAJ010024828">
    <property type="protein sequence ID" value="CAH2230830.1"/>
    <property type="molecule type" value="Genomic_DNA"/>
</dbReference>